<sequence>MRYSQLVTRSTRSQICLNVSGEPVLDLTNNFYLGLEAIGNLMYGLRNSQTLRRLKIQRVVPRFSPCILILSKTLRYFRNISLEIIEAMDNEIEMIEFGALKMLPATLKTVNLTNNKIMFGAYWKNMGELFSLENLHLDGFFKPVQFPLLFPDSSFKCVSPPEGYGSFPNNGCICNDNSCSENQTDFMLPLPPKLRNVTMHSNSMAYIINNITFCSNNSLEYVDVSSNHFQTLQGPVMGLEHLKVLNMSSCFIETIGDTFFDNLTSLEHLNLYQNLLGDCLNADLKGQIFDKLTYLESINISFNNLYRLNRNAFGSMENLLALDLSINRLSHANFSGKEKKYAVILGISRCARPRLIRAPWDMSHRWTLRYWYHAAKIKMSSTREVDVKDFKYDVFVSYANSDIDFILQ</sequence>
<dbReference type="VEuPathDB" id="VectorBase:BGLAX_039544"/>
<evidence type="ECO:0000313" key="4">
    <source>
        <dbReference type="Proteomes" id="UP000076420"/>
    </source>
</evidence>
<dbReference type="AlphaFoldDB" id="A0A2C9LCL4"/>
<dbReference type="STRING" id="6526.A0A2C9LCL4"/>
<dbReference type="KEGG" id="bgt:106077111"/>
<dbReference type="SUPFAM" id="SSF52058">
    <property type="entry name" value="L domain-like"/>
    <property type="match status" value="1"/>
</dbReference>
<protein>
    <submittedName>
        <fullName evidence="3">Uncharacterized protein</fullName>
    </submittedName>
</protein>
<dbReference type="PANTHER" id="PTHR24366:SF96">
    <property type="entry name" value="LEUCINE RICH REPEAT CONTAINING 53"/>
    <property type="match status" value="1"/>
</dbReference>
<accession>A0A2C9LCL4</accession>
<proteinExistence type="predicted"/>
<organism evidence="3 4">
    <name type="scientific">Biomphalaria glabrata</name>
    <name type="common">Bloodfluke planorb</name>
    <name type="synonym">Freshwater snail</name>
    <dbReference type="NCBI Taxonomy" id="6526"/>
    <lineage>
        <taxon>Eukaryota</taxon>
        <taxon>Metazoa</taxon>
        <taxon>Spiralia</taxon>
        <taxon>Lophotrochozoa</taxon>
        <taxon>Mollusca</taxon>
        <taxon>Gastropoda</taxon>
        <taxon>Heterobranchia</taxon>
        <taxon>Euthyneura</taxon>
        <taxon>Panpulmonata</taxon>
        <taxon>Hygrophila</taxon>
        <taxon>Lymnaeoidea</taxon>
        <taxon>Planorbidae</taxon>
        <taxon>Biomphalaria</taxon>
    </lineage>
</organism>
<dbReference type="EnsemblMetazoa" id="BGLB029685-RA">
    <property type="protein sequence ID" value="BGLB029685-PA"/>
    <property type="gene ID" value="BGLB029685"/>
</dbReference>
<dbReference type="InterPro" id="IPR032675">
    <property type="entry name" value="LRR_dom_sf"/>
</dbReference>
<dbReference type="OrthoDB" id="6148273at2759"/>
<reference evidence="3" key="1">
    <citation type="submission" date="2020-05" db="UniProtKB">
        <authorList>
            <consortium name="EnsemblMetazoa"/>
        </authorList>
    </citation>
    <scope>IDENTIFICATION</scope>
    <source>
        <strain evidence="3">BB02</strain>
    </source>
</reference>
<dbReference type="Proteomes" id="UP000076420">
    <property type="component" value="Unassembled WGS sequence"/>
</dbReference>
<keyword evidence="2" id="KW-0677">Repeat</keyword>
<dbReference type="SMART" id="SM00369">
    <property type="entry name" value="LRR_TYP"/>
    <property type="match status" value="4"/>
</dbReference>
<evidence type="ECO:0000256" key="1">
    <source>
        <dbReference type="ARBA" id="ARBA00022614"/>
    </source>
</evidence>
<gene>
    <name evidence="3" type="primary">106077111</name>
</gene>
<keyword evidence="1" id="KW-0433">Leucine-rich repeat</keyword>
<dbReference type="InterPro" id="IPR003591">
    <property type="entry name" value="Leu-rich_rpt_typical-subtyp"/>
</dbReference>
<dbReference type="PANTHER" id="PTHR24366">
    <property type="entry name" value="IG(IMMUNOGLOBULIN) AND LRR(LEUCINE RICH REPEAT) DOMAINS"/>
    <property type="match status" value="1"/>
</dbReference>
<evidence type="ECO:0000256" key="2">
    <source>
        <dbReference type="ARBA" id="ARBA00022737"/>
    </source>
</evidence>
<evidence type="ECO:0000313" key="3">
    <source>
        <dbReference type="EnsemblMetazoa" id="BGLB029685-PA"/>
    </source>
</evidence>
<name>A0A2C9LCL4_BIOGL</name>
<dbReference type="VEuPathDB" id="VectorBase:BGLB029685"/>
<dbReference type="Gene3D" id="3.80.10.10">
    <property type="entry name" value="Ribonuclease Inhibitor"/>
    <property type="match status" value="1"/>
</dbReference>